<dbReference type="AlphaFoldDB" id="D2J8Q8"/>
<dbReference type="PATRIC" id="fig|1280.3586.peg.2763"/>
<dbReference type="EMBL" id="GQ900405">
    <property type="protein sequence ID" value="ADA61829.1"/>
    <property type="molecule type" value="Genomic_DNA"/>
</dbReference>
<name>D2J8Q8_STAAU</name>
<sequence>MEFEKIDISLSISREDNGTSLVFNTPLELTINLSDEDVKDIQKLYNEIFDYVVQYKKLPQFNLNDSKNDLFHEVSMDIIKSLNNEIDNSKKDFERIIELL</sequence>
<protein>
    <submittedName>
        <fullName evidence="1">Uncharacterized protein</fullName>
    </submittedName>
</protein>
<reference evidence="1" key="1">
    <citation type="submission" date="2009-08" db="EMBL/GenBank/DDBJ databases">
        <authorList>
            <person name="Gill J."/>
            <person name="Borman J."/>
            <person name="Shetty J."/>
            <person name="Hostetler J."/>
            <person name="Durkin S."/>
            <person name="Montgomery B."/>
        </authorList>
    </citation>
    <scope>NUCLEOTIDE SEQUENCE</scope>
    <source>
        <strain evidence="1">NE 3008</strain>
        <plasmid evidence="1">SAP047A</plasmid>
    </source>
</reference>
<dbReference type="RefSeq" id="WP_000393989.1">
    <property type="nucleotide sequence ID" value="NC_013331.1"/>
</dbReference>
<proteinExistence type="predicted"/>
<accession>D2J8Q8</accession>
<reference evidence="1" key="2">
    <citation type="submission" date="2009-12" db="EMBL/GenBank/DDBJ databases">
        <authorList>
            <person name="Summers A.O."/>
            <person name="Shearer J."/>
            <person name="Wireman J."/>
        </authorList>
    </citation>
    <scope>NUCLEOTIDE SEQUENCE</scope>
    <source>
        <strain evidence="1">NE 3008</strain>
        <plasmid evidence="1">SAP047A</plasmid>
    </source>
</reference>
<geneLocation type="plasmid" evidence="1">
    <name>SAP047A</name>
</geneLocation>
<evidence type="ECO:0000313" key="1">
    <source>
        <dbReference type="EMBL" id="ADA61829.1"/>
    </source>
</evidence>
<keyword evidence="1" id="KW-0614">Plasmid</keyword>
<organism evidence="1">
    <name type="scientific">Staphylococcus aureus</name>
    <dbReference type="NCBI Taxonomy" id="1280"/>
    <lineage>
        <taxon>Bacteria</taxon>
        <taxon>Bacillati</taxon>
        <taxon>Bacillota</taxon>
        <taxon>Bacilli</taxon>
        <taxon>Bacillales</taxon>
        <taxon>Staphylococcaceae</taxon>
        <taxon>Staphylococcus</taxon>
    </lineage>
</organism>
<gene>
    <name evidence="1" type="ORF">SAP047A_010</name>
</gene>